<dbReference type="InterPro" id="IPR029044">
    <property type="entry name" value="Nucleotide-diphossugar_trans"/>
</dbReference>
<dbReference type="InterPro" id="IPR025877">
    <property type="entry name" value="MobA-like_NTP_Trfase"/>
</dbReference>
<protein>
    <submittedName>
        <fullName evidence="3">Adenosylcobinamide-phosphate guanylyltransferase</fullName>
        <ecNumber evidence="3">2.7.7.62</ecNumber>
    </submittedName>
</protein>
<dbReference type="AlphaFoldDB" id="A0A0U5CZB3"/>
<dbReference type="KEGG" id="hhb:Hhub_2916"/>
<evidence type="ECO:0000259" key="2">
    <source>
        <dbReference type="Pfam" id="PF12804"/>
    </source>
</evidence>
<dbReference type="Proteomes" id="UP000066737">
    <property type="component" value="Chromosome I"/>
</dbReference>
<dbReference type="EC" id="2.7.7.62" evidence="3"/>
<organism evidence="3 4">
    <name type="scientific">Halobacterium hubeiense</name>
    <dbReference type="NCBI Taxonomy" id="1407499"/>
    <lineage>
        <taxon>Archaea</taxon>
        <taxon>Methanobacteriati</taxon>
        <taxon>Methanobacteriota</taxon>
        <taxon>Stenosarchaea group</taxon>
        <taxon>Halobacteria</taxon>
        <taxon>Halobacteriales</taxon>
        <taxon>Halobacteriaceae</taxon>
        <taxon>Halobacterium</taxon>
    </lineage>
</organism>
<dbReference type="Gene3D" id="3.90.550.10">
    <property type="entry name" value="Spore Coat Polysaccharide Biosynthesis Protein SpsA, Chain A"/>
    <property type="match status" value="1"/>
</dbReference>
<dbReference type="SUPFAM" id="SSF53448">
    <property type="entry name" value="Nucleotide-diphospho-sugar transferases"/>
    <property type="match status" value="1"/>
</dbReference>
<sequence length="192" mass="20044">MCGGRGTRLESSAEKPLFEISGRPMVDYVKDALAESRVETTHAVVSPHAPETRAHLEGELPIIETPGEGYVTDLLTALDTVETPVLTVAADLPLLEGAVVDTVLDAADGSTSVRVPAALKDALGASTDEDGAWVPTGVNVVADDADSVFRSYDARLAVNVNRRADAALAERLLALRTDAPKSGEVVEGDDGP</sequence>
<dbReference type="OrthoDB" id="9782at2157"/>
<reference evidence="4" key="1">
    <citation type="journal article" date="2016" name="Environ. Microbiol.">
        <title>The complete genome of a viable archaeum isolated from 123-million-year-old rock salt.</title>
        <authorList>
            <person name="Jaakkola S.T."/>
            <person name="Pfeiffer F."/>
            <person name="Ravantti J.J."/>
            <person name="Guo Q."/>
            <person name="Liu Y."/>
            <person name="Chen X."/>
            <person name="Ma H."/>
            <person name="Yang C."/>
            <person name="Oksanen H.M."/>
            <person name="Bamford D.H."/>
        </authorList>
    </citation>
    <scope>NUCLEOTIDE SEQUENCE</scope>
    <source>
        <strain evidence="4">JI20-1</strain>
    </source>
</reference>
<evidence type="ECO:0000256" key="1">
    <source>
        <dbReference type="ARBA" id="ARBA00022679"/>
    </source>
</evidence>
<gene>
    <name evidence="3" type="primary">cobY</name>
    <name evidence="3" type="ORF">HHUB_2916</name>
</gene>
<keyword evidence="1 3" id="KW-0808">Transferase</keyword>
<dbReference type="GeneID" id="26659546"/>
<dbReference type="STRING" id="1407499.HHUB_2916"/>
<dbReference type="GO" id="GO:0008820">
    <property type="term" value="F:cobinamide phosphate guanylyltransferase activity"/>
    <property type="evidence" value="ECO:0007669"/>
    <property type="project" value="UniProtKB-EC"/>
</dbReference>
<dbReference type="Pfam" id="PF12804">
    <property type="entry name" value="NTP_transf_3"/>
    <property type="match status" value="1"/>
</dbReference>
<dbReference type="PANTHER" id="PTHR19136">
    <property type="entry name" value="MOLYBDENUM COFACTOR GUANYLYLTRANSFERASE"/>
    <property type="match status" value="1"/>
</dbReference>
<dbReference type="PANTHER" id="PTHR19136:SF86">
    <property type="entry name" value="ADENOSYLCOBINAMIDE-PHOSPHATE GUANYLYLTRANSFERASE"/>
    <property type="match status" value="1"/>
</dbReference>
<proteinExistence type="predicted"/>
<evidence type="ECO:0000313" key="4">
    <source>
        <dbReference type="Proteomes" id="UP000066737"/>
    </source>
</evidence>
<feature type="domain" description="MobA-like NTP transferase" evidence="2">
    <location>
        <begin position="2"/>
        <end position="116"/>
    </location>
</feature>
<dbReference type="RefSeq" id="WP_179204571.1">
    <property type="nucleotide sequence ID" value="NZ_CEML01000001.1"/>
</dbReference>
<evidence type="ECO:0000313" key="3">
    <source>
        <dbReference type="EMBL" id="CQH59168.1"/>
    </source>
</evidence>
<dbReference type="EMBL" id="LN831302">
    <property type="protein sequence ID" value="CQH59168.1"/>
    <property type="molecule type" value="Genomic_DNA"/>
</dbReference>
<keyword evidence="3" id="KW-0548">Nucleotidyltransferase</keyword>
<name>A0A0U5CZB3_9EURY</name>
<keyword evidence="4" id="KW-1185">Reference proteome</keyword>
<accession>A0A0U5CZB3</accession>